<feature type="domain" description="ATP-grasp" evidence="5">
    <location>
        <begin position="115"/>
        <end position="309"/>
    </location>
</feature>
<accession>A0ABP7H6A8</accession>
<gene>
    <name evidence="6" type="ORF">GCM10022403_012950</name>
</gene>
<dbReference type="InterPro" id="IPR052032">
    <property type="entry name" value="ATP-dep_AA_Ligase"/>
</dbReference>
<keyword evidence="3 4" id="KW-0067">ATP-binding</keyword>
<dbReference type="InterPro" id="IPR011761">
    <property type="entry name" value="ATP-grasp"/>
</dbReference>
<evidence type="ECO:0000313" key="6">
    <source>
        <dbReference type="EMBL" id="GAA3779651.1"/>
    </source>
</evidence>
<dbReference type="PROSITE" id="PS50975">
    <property type="entry name" value="ATP_GRASP"/>
    <property type="match status" value="1"/>
</dbReference>
<dbReference type="Gene3D" id="3.30.1490.20">
    <property type="entry name" value="ATP-grasp fold, A domain"/>
    <property type="match status" value="1"/>
</dbReference>
<dbReference type="InterPro" id="IPR013815">
    <property type="entry name" value="ATP_grasp_subdomain_1"/>
</dbReference>
<evidence type="ECO:0000259" key="5">
    <source>
        <dbReference type="PROSITE" id="PS50975"/>
    </source>
</evidence>
<dbReference type="Pfam" id="PF13535">
    <property type="entry name" value="ATP-grasp_4"/>
    <property type="match status" value="1"/>
</dbReference>
<organism evidence="6 7">
    <name type="scientific">Streptomyces coacervatus</name>
    <dbReference type="NCBI Taxonomy" id="647381"/>
    <lineage>
        <taxon>Bacteria</taxon>
        <taxon>Bacillati</taxon>
        <taxon>Actinomycetota</taxon>
        <taxon>Actinomycetes</taxon>
        <taxon>Kitasatosporales</taxon>
        <taxon>Streptomycetaceae</taxon>
        <taxon>Streptomyces</taxon>
    </lineage>
</organism>
<dbReference type="SUPFAM" id="SSF56059">
    <property type="entry name" value="Glutathione synthetase ATP-binding domain-like"/>
    <property type="match status" value="1"/>
</dbReference>
<dbReference type="RefSeq" id="WP_275774375.1">
    <property type="nucleotide sequence ID" value="NZ_BAABDE010000006.1"/>
</dbReference>
<dbReference type="Gene3D" id="3.30.470.20">
    <property type="entry name" value="ATP-grasp fold, B domain"/>
    <property type="match status" value="1"/>
</dbReference>
<dbReference type="PANTHER" id="PTHR43585">
    <property type="entry name" value="FUMIPYRROLE BIOSYNTHESIS PROTEIN C"/>
    <property type="match status" value="1"/>
</dbReference>
<dbReference type="Gene3D" id="3.40.50.20">
    <property type="match status" value="1"/>
</dbReference>
<proteinExistence type="predicted"/>
<evidence type="ECO:0000256" key="2">
    <source>
        <dbReference type="ARBA" id="ARBA00022741"/>
    </source>
</evidence>
<keyword evidence="1" id="KW-0436">Ligase</keyword>
<dbReference type="Proteomes" id="UP001501009">
    <property type="component" value="Unassembled WGS sequence"/>
</dbReference>
<protein>
    <recommendedName>
        <fullName evidence="5">ATP-grasp domain-containing protein</fullName>
    </recommendedName>
</protein>
<name>A0ABP7H6A8_9ACTN</name>
<reference evidence="7" key="1">
    <citation type="journal article" date="2019" name="Int. J. Syst. Evol. Microbiol.">
        <title>The Global Catalogue of Microorganisms (GCM) 10K type strain sequencing project: providing services to taxonomists for standard genome sequencing and annotation.</title>
        <authorList>
            <consortium name="The Broad Institute Genomics Platform"/>
            <consortium name="The Broad Institute Genome Sequencing Center for Infectious Disease"/>
            <person name="Wu L."/>
            <person name="Ma J."/>
        </authorList>
    </citation>
    <scope>NUCLEOTIDE SEQUENCE [LARGE SCALE GENOMIC DNA]</scope>
    <source>
        <strain evidence="7">JCM 17138</strain>
    </source>
</reference>
<evidence type="ECO:0000313" key="7">
    <source>
        <dbReference type="Proteomes" id="UP001501009"/>
    </source>
</evidence>
<dbReference type="Pfam" id="PF18603">
    <property type="entry name" value="LAL_C2"/>
    <property type="match status" value="1"/>
</dbReference>
<evidence type="ECO:0000256" key="1">
    <source>
        <dbReference type="ARBA" id="ARBA00022598"/>
    </source>
</evidence>
<comment type="caution">
    <text evidence="6">The sequence shown here is derived from an EMBL/GenBank/DDBJ whole genome shotgun (WGS) entry which is preliminary data.</text>
</comment>
<sequence>MRSQHLLIVTGAKDQPDRARSVSPGLRISLITRQEMWHRVWDMEKFERVIVLPDDTGDDEWLALARTIHVLDPIDALANFTEKDLDKAAIIAADLNIRWHSLESVLAVGDKFQMRRRLQAAGVDDTPCELVKSPEDLRAAAGRLGYPLICKPRRGISSQGISRLTGPEDLDEAFAWSSSGTHDLDSTDLIVERFHTGDEYSVECLSEDGRHLVVSVTEKSVDRDHFVELGHVVPAQLAPETAARITDTVPRMLDALGVRDTATHTEIIVTEDDVRIVETHLRCGGDRITNMVAAVKGVDMPEAAARRYLGQQVLAAADRAVDAYEAAADKQCAAIRYALPSAIGRVTAVNGIDAARKLPGVQEVTVLKEPGSDVTQLTGSGSRAAFVWALGGSPKEAATRAQAGVDTLQFQIERQTP</sequence>
<dbReference type="PANTHER" id="PTHR43585:SF2">
    <property type="entry name" value="ATP-GRASP ENZYME FSQD"/>
    <property type="match status" value="1"/>
</dbReference>
<keyword evidence="2 4" id="KW-0547">Nucleotide-binding</keyword>
<evidence type="ECO:0000256" key="4">
    <source>
        <dbReference type="PROSITE-ProRule" id="PRU00409"/>
    </source>
</evidence>
<dbReference type="EMBL" id="BAABDE010000006">
    <property type="protein sequence ID" value="GAA3779651.1"/>
    <property type="molecule type" value="Genomic_DNA"/>
</dbReference>
<keyword evidence="7" id="KW-1185">Reference proteome</keyword>
<evidence type="ECO:0000256" key="3">
    <source>
        <dbReference type="ARBA" id="ARBA00022840"/>
    </source>
</evidence>
<dbReference type="InterPro" id="IPR040570">
    <property type="entry name" value="LAL_C2"/>
</dbReference>